<feature type="region of interest" description="Disordered" evidence="3">
    <location>
        <begin position="117"/>
        <end position="139"/>
    </location>
</feature>
<dbReference type="GO" id="GO:0005634">
    <property type="term" value="C:nucleus"/>
    <property type="evidence" value="ECO:0007669"/>
    <property type="project" value="UniProtKB-SubCell"/>
</dbReference>
<dbReference type="PANTHER" id="PTHR37534:SF24">
    <property type="entry name" value="MISCELLANEOUS ZN(II)2CYS6 TRANSCRIPTION FACTOR (EUROFUNG)-RELATED"/>
    <property type="match status" value="1"/>
</dbReference>
<evidence type="ECO:0000313" key="4">
    <source>
        <dbReference type="EMBL" id="KAG9235731.1"/>
    </source>
</evidence>
<proteinExistence type="predicted"/>
<dbReference type="Pfam" id="PF11951">
    <property type="entry name" value="Fungal_trans_2"/>
    <property type="match status" value="1"/>
</dbReference>
<evidence type="ECO:0000256" key="2">
    <source>
        <dbReference type="ARBA" id="ARBA00023242"/>
    </source>
</evidence>
<dbReference type="PANTHER" id="PTHR37534">
    <property type="entry name" value="TRANSCRIPTIONAL ACTIVATOR PROTEIN UGA3"/>
    <property type="match status" value="1"/>
</dbReference>
<accession>A0A9P7YLD9</accession>
<dbReference type="Proteomes" id="UP000824998">
    <property type="component" value="Unassembled WGS sequence"/>
</dbReference>
<dbReference type="CDD" id="cd12148">
    <property type="entry name" value="fungal_TF_MHR"/>
    <property type="match status" value="1"/>
</dbReference>
<keyword evidence="2" id="KW-0539">Nucleus</keyword>
<dbReference type="EMBL" id="MU251423">
    <property type="protein sequence ID" value="KAG9235731.1"/>
    <property type="molecule type" value="Genomic_DNA"/>
</dbReference>
<comment type="subcellular location">
    <subcellularLocation>
        <location evidence="1">Nucleus</location>
    </subcellularLocation>
</comment>
<reference evidence="4" key="1">
    <citation type="journal article" date="2021" name="IMA Fungus">
        <title>Genomic characterization of three marine fungi, including Emericellopsis atlantica sp. nov. with signatures of a generalist lifestyle and marine biomass degradation.</title>
        <authorList>
            <person name="Hagestad O.C."/>
            <person name="Hou L."/>
            <person name="Andersen J.H."/>
            <person name="Hansen E.H."/>
            <person name="Altermark B."/>
            <person name="Li C."/>
            <person name="Kuhnert E."/>
            <person name="Cox R.J."/>
            <person name="Crous P.W."/>
            <person name="Spatafora J.W."/>
            <person name="Lail K."/>
            <person name="Amirebrahimi M."/>
            <person name="Lipzen A."/>
            <person name="Pangilinan J."/>
            <person name="Andreopoulos W."/>
            <person name="Hayes R.D."/>
            <person name="Ng V."/>
            <person name="Grigoriev I.V."/>
            <person name="Jackson S.A."/>
            <person name="Sutton T.D.S."/>
            <person name="Dobson A.D.W."/>
            <person name="Rama T."/>
        </authorList>
    </citation>
    <scope>NUCLEOTIDE SEQUENCE</scope>
    <source>
        <strain evidence="4">TRa018bII</strain>
    </source>
</reference>
<dbReference type="InterPro" id="IPR021858">
    <property type="entry name" value="Fun_TF"/>
</dbReference>
<organism evidence="4 5">
    <name type="scientific">Amylocarpus encephaloides</name>
    <dbReference type="NCBI Taxonomy" id="45428"/>
    <lineage>
        <taxon>Eukaryota</taxon>
        <taxon>Fungi</taxon>
        <taxon>Dikarya</taxon>
        <taxon>Ascomycota</taxon>
        <taxon>Pezizomycotina</taxon>
        <taxon>Leotiomycetes</taxon>
        <taxon>Helotiales</taxon>
        <taxon>Helotiales incertae sedis</taxon>
        <taxon>Amylocarpus</taxon>
    </lineage>
</organism>
<dbReference type="AlphaFoldDB" id="A0A9P7YLD9"/>
<sequence>MESSSDERSYIGLDQLALAALQPALHQSEPNHSPIVPRSRAPEYQISQASHITLSFDGITPFITGQEDHGAIAATSPGLLSLSTSAYDEYTHDPRFLESQRKLRDLLLTSAQSLAPTRAGSPIDTAAIPSEGSQGKQNSRLKDIITTEERVVWLKNYLDEVAPWLDMFDEEQHFQTKIPILAQSSVPLTYAMLAISARQIERGRKLNGDHDSLQLYQESIKSLTPQLLAQDPNIMAACVILCVLEMMSASPWNWRRHLDGCAALFSSHGITGNSGGIRQAVFWCYARMDLCAAIISAGEESVVLPLEHWLPQGIVPCNVFQTNKVPDMWANYAVYLGGQVCHLIWLQCNDSIDTSTPTDDEAFLHKWHQLWSDLQAWLAERPPELLQLEFREDTMKDNLFPFILYAAPCAISSNQLYHTSCLLLLDIFPPSVNPSQLGQIGSKLWHARRICGISTTNAHHGCLNNAIQPLWVAGKVLSHPVEHKAVADLIRSIEAKTGWGGKWRIADLKEVWGYDRDAAV</sequence>
<gene>
    <name evidence="4" type="ORF">BJ875DRAFT_458270</name>
</gene>
<keyword evidence="5" id="KW-1185">Reference proteome</keyword>
<name>A0A9P7YLD9_9HELO</name>
<evidence type="ECO:0000256" key="1">
    <source>
        <dbReference type="ARBA" id="ARBA00004123"/>
    </source>
</evidence>
<dbReference type="GO" id="GO:0045944">
    <property type="term" value="P:positive regulation of transcription by RNA polymerase II"/>
    <property type="evidence" value="ECO:0007669"/>
    <property type="project" value="TreeGrafter"/>
</dbReference>
<evidence type="ECO:0000256" key="3">
    <source>
        <dbReference type="SAM" id="MobiDB-lite"/>
    </source>
</evidence>
<evidence type="ECO:0000313" key="5">
    <source>
        <dbReference type="Proteomes" id="UP000824998"/>
    </source>
</evidence>
<comment type="caution">
    <text evidence="4">The sequence shown here is derived from an EMBL/GenBank/DDBJ whole genome shotgun (WGS) entry which is preliminary data.</text>
</comment>
<dbReference type="GO" id="GO:0000976">
    <property type="term" value="F:transcription cis-regulatory region binding"/>
    <property type="evidence" value="ECO:0007669"/>
    <property type="project" value="TreeGrafter"/>
</dbReference>
<dbReference type="GO" id="GO:0003700">
    <property type="term" value="F:DNA-binding transcription factor activity"/>
    <property type="evidence" value="ECO:0007669"/>
    <property type="project" value="TreeGrafter"/>
</dbReference>
<dbReference type="OrthoDB" id="415590at2759"/>
<protein>
    <submittedName>
        <fullName evidence="4">C6 zinc finger domain-containing protein</fullName>
    </submittedName>
</protein>